<gene>
    <name evidence="3" type="ORF">FCC1311_112602</name>
</gene>
<evidence type="ECO:0000256" key="2">
    <source>
        <dbReference type="SAM" id="MobiDB-lite"/>
    </source>
</evidence>
<evidence type="ECO:0000256" key="1">
    <source>
        <dbReference type="SAM" id="Coils"/>
    </source>
</evidence>
<keyword evidence="4" id="KW-1185">Reference proteome</keyword>
<reference evidence="3 4" key="1">
    <citation type="submission" date="2017-12" db="EMBL/GenBank/DDBJ databases">
        <title>Sequencing, de novo assembly and annotation of complete genome of a new Thraustochytrid species, strain FCC1311.</title>
        <authorList>
            <person name="Sedici K."/>
            <person name="Godart F."/>
            <person name="Aiese Cigliano R."/>
            <person name="Sanseverino W."/>
            <person name="Barakat M."/>
            <person name="Ortet P."/>
            <person name="Marechal E."/>
            <person name="Cagnac O."/>
            <person name="Amato A."/>
        </authorList>
    </citation>
    <scope>NUCLEOTIDE SEQUENCE [LARGE SCALE GENOMIC DNA]</scope>
</reference>
<evidence type="ECO:0000313" key="3">
    <source>
        <dbReference type="EMBL" id="GBG35037.1"/>
    </source>
</evidence>
<dbReference type="Proteomes" id="UP000241890">
    <property type="component" value="Unassembled WGS sequence"/>
</dbReference>
<dbReference type="InParanoid" id="A0A2R5GW31"/>
<feature type="compositionally biased region" description="Basic and acidic residues" evidence="2">
    <location>
        <begin position="18"/>
        <end position="31"/>
    </location>
</feature>
<comment type="caution">
    <text evidence="3">The sequence shown here is derived from an EMBL/GenBank/DDBJ whole genome shotgun (WGS) entry which is preliminary data.</text>
</comment>
<proteinExistence type="predicted"/>
<feature type="region of interest" description="Disordered" evidence="2">
    <location>
        <begin position="1"/>
        <end position="68"/>
    </location>
</feature>
<organism evidence="3 4">
    <name type="scientific">Hondaea fermentalgiana</name>
    <dbReference type="NCBI Taxonomy" id="2315210"/>
    <lineage>
        <taxon>Eukaryota</taxon>
        <taxon>Sar</taxon>
        <taxon>Stramenopiles</taxon>
        <taxon>Bigyra</taxon>
        <taxon>Labyrinthulomycetes</taxon>
        <taxon>Thraustochytrida</taxon>
        <taxon>Thraustochytriidae</taxon>
        <taxon>Hondaea</taxon>
    </lineage>
</organism>
<name>A0A2R5GW31_9STRA</name>
<sequence length="376" mass="42245">MGASPATAAAYLQPGTNAKDKAKTNAKDKAKAKAKAKAKGVSKPSAKGAEQEEGEAAARKAQRANHDKYAHVPLDKSKDKENAVVLRGDPKKWPLVKTFPAGVVVEPKDVDLEAFKQKHGGQLPNIKGKKHTYPSQTDENGWRQAVAAAHIFRNKARYCRLNGFCMRPADEKERSKSEFLLFHAQPNQRKDRAARHRDRHLHGLKKGDKRVRFHERVPAMVPEPDPDLDFTVTTSPEALNERETRAMAAIAAMDTIGAKMQSNKSTREILQGDLDRMMVEQEQMIRQNPFDIRLGPLQKHIRRTSTIMARSKSKYDRLNTKMEAEQAKLNAVAEDWVYISGIYRARPRARANSVFEPLPISEGNELASNNEWQNES</sequence>
<evidence type="ECO:0000313" key="4">
    <source>
        <dbReference type="Proteomes" id="UP000241890"/>
    </source>
</evidence>
<feature type="coiled-coil region" evidence="1">
    <location>
        <begin position="308"/>
        <end position="335"/>
    </location>
</feature>
<accession>A0A2R5GW31</accession>
<keyword evidence="1" id="KW-0175">Coiled coil</keyword>
<dbReference type="EMBL" id="BEYU01000261">
    <property type="protein sequence ID" value="GBG35037.1"/>
    <property type="molecule type" value="Genomic_DNA"/>
</dbReference>
<protein>
    <submittedName>
        <fullName evidence="3">Uncharacterized protein</fullName>
    </submittedName>
</protein>
<dbReference type="AlphaFoldDB" id="A0A2R5GW31"/>